<name>A0A8U0A7K3_9EURY</name>
<dbReference type="GeneID" id="71929129"/>
<evidence type="ECO:0000313" key="5">
    <source>
        <dbReference type="Proteomes" id="UP000831768"/>
    </source>
</evidence>
<dbReference type="EMBL" id="CP096020">
    <property type="protein sequence ID" value="UPM44498.1"/>
    <property type="molecule type" value="Genomic_DNA"/>
</dbReference>
<dbReference type="AlphaFoldDB" id="A0A8U0A7K3"/>
<keyword evidence="2" id="KW-0812">Transmembrane</keyword>
<keyword evidence="5" id="KW-1185">Reference proteome</keyword>
<gene>
    <name evidence="4" type="ORF">MW046_13740</name>
</gene>
<feature type="transmembrane region" description="Helical" evidence="2">
    <location>
        <begin position="30"/>
        <end position="49"/>
    </location>
</feature>
<feature type="transmembrane region" description="Helical" evidence="2">
    <location>
        <begin position="129"/>
        <end position="162"/>
    </location>
</feature>
<protein>
    <submittedName>
        <fullName evidence="4">Tripartite tricarboxylate transporter TctB family protein</fullName>
    </submittedName>
</protein>
<evidence type="ECO:0000259" key="3">
    <source>
        <dbReference type="Pfam" id="PF07331"/>
    </source>
</evidence>
<sequence>MSHERRSEGEETGRLEPLVEFVRLVDGGRVLFWTILLAAGYMFITANSFSADARLFPRLTSGIVLLAGVAHICVERFDVAATVARVVSPDTRANVRDAQTTTADTSTGEETTASPASDRENAATADLDTMLVLAALITSYIIAGYLVGLFWITPLFVIAYMLYAGQSYLRTLLLTALMIGVAYGFFGIMNLDIMTGVL</sequence>
<dbReference type="InterPro" id="IPR009936">
    <property type="entry name" value="DUF1468"/>
</dbReference>
<organism evidence="4 5">
    <name type="scientific">Halocatena salina</name>
    <dbReference type="NCBI Taxonomy" id="2934340"/>
    <lineage>
        <taxon>Archaea</taxon>
        <taxon>Methanobacteriati</taxon>
        <taxon>Methanobacteriota</taxon>
        <taxon>Stenosarchaea group</taxon>
        <taxon>Halobacteria</taxon>
        <taxon>Halobacteriales</taxon>
        <taxon>Natronomonadaceae</taxon>
        <taxon>Halocatena</taxon>
    </lineage>
</organism>
<feature type="region of interest" description="Disordered" evidence="1">
    <location>
        <begin position="95"/>
        <end position="120"/>
    </location>
</feature>
<evidence type="ECO:0000256" key="2">
    <source>
        <dbReference type="SAM" id="Phobius"/>
    </source>
</evidence>
<evidence type="ECO:0000313" key="4">
    <source>
        <dbReference type="EMBL" id="UPM44498.1"/>
    </source>
</evidence>
<dbReference type="RefSeq" id="WP_247995152.1">
    <property type="nucleotide sequence ID" value="NZ_CP096020.1"/>
</dbReference>
<keyword evidence="2" id="KW-1133">Transmembrane helix</keyword>
<feature type="compositionally biased region" description="Low complexity" evidence="1">
    <location>
        <begin position="100"/>
        <end position="114"/>
    </location>
</feature>
<proteinExistence type="predicted"/>
<dbReference type="KEGG" id="haad:MW046_13740"/>
<keyword evidence="4" id="KW-0614">Plasmid</keyword>
<evidence type="ECO:0000256" key="1">
    <source>
        <dbReference type="SAM" id="MobiDB-lite"/>
    </source>
</evidence>
<accession>A0A8U0A7K3</accession>
<reference evidence="4" key="1">
    <citation type="submission" date="2022-04" db="EMBL/GenBank/DDBJ databases">
        <title>Halocatena sp. nov., isolated from a salt lake.</title>
        <authorList>
            <person name="Cui H.-L."/>
        </authorList>
    </citation>
    <scope>NUCLEOTIDE SEQUENCE</scope>
    <source>
        <strain evidence="4">AD-1</strain>
        <plasmid evidence="4">unnamed1</plasmid>
    </source>
</reference>
<dbReference type="Pfam" id="PF07331">
    <property type="entry name" value="TctB"/>
    <property type="match status" value="1"/>
</dbReference>
<keyword evidence="2" id="KW-0472">Membrane</keyword>
<feature type="transmembrane region" description="Helical" evidence="2">
    <location>
        <begin position="168"/>
        <end position="191"/>
    </location>
</feature>
<dbReference type="Proteomes" id="UP000831768">
    <property type="component" value="Plasmid unnamed1"/>
</dbReference>
<geneLocation type="plasmid" evidence="4 5">
    <name>unnamed1</name>
</geneLocation>
<feature type="domain" description="DUF1468" evidence="3">
    <location>
        <begin position="35"/>
        <end position="187"/>
    </location>
</feature>